<dbReference type="Proteomes" id="UP000250140">
    <property type="component" value="Unassembled WGS sequence"/>
</dbReference>
<reference evidence="1 2" key="1">
    <citation type="journal article" date="2016" name="Nat. Commun.">
        <title>Ectomycorrhizal ecology is imprinted in the genome of the dominant symbiotic fungus Cenococcum geophilum.</title>
        <authorList>
            <consortium name="DOE Joint Genome Institute"/>
            <person name="Peter M."/>
            <person name="Kohler A."/>
            <person name="Ohm R.A."/>
            <person name="Kuo A."/>
            <person name="Krutzmann J."/>
            <person name="Morin E."/>
            <person name="Arend M."/>
            <person name="Barry K.W."/>
            <person name="Binder M."/>
            <person name="Choi C."/>
            <person name="Clum A."/>
            <person name="Copeland A."/>
            <person name="Grisel N."/>
            <person name="Haridas S."/>
            <person name="Kipfer T."/>
            <person name="LaButti K."/>
            <person name="Lindquist E."/>
            <person name="Lipzen A."/>
            <person name="Maire R."/>
            <person name="Meier B."/>
            <person name="Mihaltcheva S."/>
            <person name="Molinier V."/>
            <person name="Murat C."/>
            <person name="Poggeler S."/>
            <person name="Quandt C.A."/>
            <person name="Sperisen C."/>
            <person name="Tritt A."/>
            <person name="Tisserant E."/>
            <person name="Crous P.W."/>
            <person name="Henrissat B."/>
            <person name="Nehls U."/>
            <person name="Egli S."/>
            <person name="Spatafora J.W."/>
            <person name="Grigoriev I.V."/>
            <person name="Martin F.M."/>
        </authorList>
    </citation>
    <scope>NUCLEOTIDE SEQUENCE [LARGE SCALE GENOMIC DNA]</scope>
    <source>
        <strain evidence="1 2">CBS 207.34</strain>
    </source>
</reference>
<accession>A0A8E2FBU8</accession>
<sequence length="727" mass="81686">MYWIQPGGQVLGDQTFDAFSYSDCKDPLQEYTTPWKSRSQNPELAVWATVGISVSGFVFQFVSLRGIHSAICVAQLGAIIVMSAARAALRMQRLKIEDNPLAHCPDEVIGHELDWLALRIGEKDIQSDLDCSSSTLDHRYFWRFCGVSEPMDRIRFESSLFPKGSNASGKLLAYRSRLAQLTESSATQEKPTSATRSFKVEMVEVRHKAEQLAIAIEPTANAIFSQAPRIKKEWKNAKSILWRINSTISSKILLHNQSLSFEQVKDGTKLKKQTLYLHLTHDSADSDSPGNLWKLQDRQELEALLGAAEVPARRIVSSDRSAAEAILRLWLNSEISGLLETPLLLRSDGFSDPSTMWELEELSKPLSSELLRELERKSLLIQVKHRNSERSRDHWQVSCLGNSGWKTCSASLVGMKKKQSLAFPKPREYRVWAVPTKCSPLSLCVQEVFASFFKSIIGLVEDIGSIEIQKEYRNFRLANSLVSEIVEVFTETQLGSKGDAMLCVLPSIISQFKSPLAKGASVAAKNNARQHRTRGGWKQAEMVLKWAREVCIQFLSSKVEATNEGQSKQETFTKTLAEQFATALGELYWFAFLNRNVYASQPEDFVCSGMKWLIDEERRRSSSISDTIFRYCIITNQVALITGIQRWNSLNINSILVDSFTHSAPRLASTEKGDTILTATMHGWAELVLALLELGVEPNHKDQDLRTALSYAAETGDISTLRMLMDQ</sequence>
<dbReference type="Gene3D" id="1.25.40.20">
    <property type="entry name" value="Ankyrin repeat-containing domain"/>
    <property type="match status" value="1"/>
</dbReference>
<protein>
    <submittedName>
        <fullName evidence="1">Uncharacterized protein</fullName>
    </submittedName>
</protein>
<dbReference type="EMBL" id="KV748697">
    <property type="protein sequence ID" value="OCL13603.1"/>
    <property type="molecule type" value="Genomic_DNA"/>
</dbReference>
<name>A0A8E2FBU8_9PEZI</name>
<dbReference type="InterPro" id="IPR036770">
    <property type="entry name" value="Ankyrin_rpt-contain_sf"/>
</dbReference>
<proteinExistence type="predicted"/>
<dbReference type="AlphaFoldDB" id="A0A8E2FBU8"/>
<keyword evidence="2" id="KW-1185">Reference proteome</keyword>
<organism evidence="1 2">
    <name type="scientific">Glonium stellatum</name>
    <dbReference type="NCBI Taxonomy" id="574774"/>
    <lineage>
        <taxon>Eukaryota</taxon>
        <taxon>Fungi</taxon>
        <taxon>Dikarya</taxon>
        <taxon>Ascomycota</taxon>
        <taxon>Pezizomycotina</taxon>
        <taxon>Dothideomycetes</taxon>
        <taxon>Pleosporomycetidae</taxon>
        <taxon>Gloniales</taxon>
        <taxon>Gloniaceae</taxon>
        <taxon>Glonium</taxon>
    </lineage>
</organism>
<dbReference type="SUPFAM" id="SSF48403">
    <property type="entry name" value="Ankyrin repeat"/>
    <property type="match status" value="1"/>
</dbReference>
<evidence type="ECO:0000313" key="1">
    <source>
        <dbReference type="EMBL" id="OCL13603.1"/>
    </source>
</evidence>
<dbReference type="OrthoDB" id="194358at2759"/>
<evidence type="ECO:0000313" key="2">
    <source>
        <dbReference type="Proteomes" id="UP000250140"/>
    </source>
</evidence>
<gene>
    <name evidence="1" type="ORF">AOQ84DRAFT_372031</name>
</gene>